<dbReference type="RefSeq" id="XP_018071977.1">
    <property type="nucleotide sequence ID" value="XM_018219801.1"/>
</dbReference>
<reference evidence="1 2" key="1">
    <citation type="submission" date="2015-10" db="EMBL/GenBank/DDBJ databases">
        <title>Full genome of DAOMC 229536 Phialocephala scopiformis, a fungal endophyte of spruce producing the potent anti-insectan compound rugulosin.</title>
        <authorList>
            <consortium name="DOE Joint Genome Institute"/>
            <person name="Walker A.K."/>
            <person name="Frasz S.L."/>
            <person name="Seifert K.A."/>
            <person name="Miller J.D."/>
            <person name="Mondo S.J."/>
            <person name="Labutti K."/>
            <person name="Lipzen A."/>
            <person name="Dockter R."/>
            <person name="Kennedy M."/>
            <person name="Grigoriev I.V."/>
            <person name="Spatafora J.W."/>
        </authorList>
    </citation>
    <scope>NUCLEOTIDE SEQUENCE [LARGE SCALE GENOMIC DNA]</scope>
    <source>
        <strain evidence="1 2">CBS 120377</strain>
    </source>
</reference>
<organism evidence="1 2">
    <name type="scientific">Mollisia scopiformis</name>
    <name type="common">Conifer needle endophyte fungus</name>
    <name type="synonym">Phialocephala scopiformis</name>
    <dbReference type="NCBI Taxonomy" id="149040"/>
    <lineage>
        <taxon>Eukaryota</taxon>
        <taxon>Fungi</taxon>
        <taxon>Dikarya</taxon>
        <taxon>Ascomycota</taxon>
        <taxon>Pezizomycotina</taxon>
        <taxon>Leotiomycetes</taxon>
        <taxon>Helotiales</taxon>
        <taxon>Mollisiaceae</taxon>
        <taxon>Mollisia</taxon>
    </lineage>
</organism>
<dbReference type="GeneID" id="28829527"/>
<evidence type="ECO:0000313" key="2">
    <source>
        <dbReference type="Proteomes" id="UP000070700"/>
    </source>
</evidence>
<accession>A0A194XCZ1</accession>
<dbReference type="EMBL" id="KQ947414">
    <property type="protein sequence ID" value="KUJ17622.1"/>
    <property type="molecule type" value="Genomic_DNA"/>
</dbReference>
<dbReference type="KEGG" id="psco:LY89DRAFT_733460"/>
<name>A0A194XCZ1_MOLSC</name>
<proteinExistence type="predicted"/>
<dbReference type="AlphaFoldDB" id="A0A194XCZ1"/>
<protein>
    <submittedName>
        <fullName evidence="1">Uncharacterized protein</fullName>
    </submittedName>
</protein>
<evidence type="ECO:0000313" key="1">
    <source>
        <dbReference type="EMBL" id="KUJ17622.1"/>
    </source>
</evidence>
<gene>
    <name evidence="1" type="ORF">LY89DRAFT_733460</name>
</gene>
<dbReference type="Proteomes" id="UP000070700">
    <property type="component" value="Unassembled WGS sequence"/>
</dbReference>
<sequence>MSVEDVDTSSRPLVETTLRLVGVGSSDEGIEKLLLVLKSDTLVGTALTTIKVEDVDAEVMLPAVVDSTSRIVDVSDERLGKVLLGLMSTTLADPRLASEFVEDVATSKLLVGSAFVDIESNGRVGELLAVLTSTTLIGVALKTWDIEDVVTGNRQLVDATLKFVDVETDERFDKVLLVLPGTKIESDEVVDLDRVCKELLVLMTPITLRVVVLNGLGEVNEEPLAGFELPCVEERDLELDVKDTLEDLEEGVPGIFEEEIDESVEERVCDAFLEETI</sequence>
<dbReference type="InParanoid" id="A0A194XCZ1"/>
<keyword evidence="2" id="KW-1185">Reference proteome</keyword>